<evidence type="ECO:0000256" key="5">
    <source>
        <dbReference type="ARBA" id="ARBA00023136"/>
    </source>
</evidence>
<keyword evidence="7" id="KW-0139">CF(1)</keyword>
<comment type="function">
    <text evidence="7">This protein is part of the stalk that links CF(0) to CF(1). It either transmits conformational changes from CF(0) to CF(1) or is implicated in proton conduction.</text>
</comment>
<dbReference type="Gene3D" id="1.10.520.20">
    <property type="entry name" value="N-terminal domain of the delta subunit of the F1F0-ATP synthase"/>
    <property type="match status" value="1"/>
</dbReference>
<keyword evidence="7" id="KW-1003">Cell membrane</keyword>
<dbReference type="AlphaFoldDB" id="A0A6S6SF37"/>
<keyword evidence="5 7" id="KW-0472">Membrane</keyword>
<evidence type="ECO:0000313" key="8">
    <source>
        <dbReference type="EMBL" id="CAA6801448.1"/>
    </source>
</evidence>
<comment type="similarity">
    <text evidence="7">Belongs to the ATPase delta chain family.</text>
</comment>
<keyword evidence="3 7" id="KW-0375">Hydrogen ion transport</keyword>
<evidence type="ECO:0000256" key="3">
    <source>
        <dbReference type="ARBA" id="ARBA00022781"/>
    </source>
</evidence>
<evidence type="ECO:0000256" key="6">
    <source>
        <dbReference type="ARBA" id="ARBA00023310"/>
    </source>
</evidence>
<sequence>MSQNKLVANYSNAFLNLIEKNEYKSLEENLIVLDLVLQNSDVKSVINGLDDSRKKLEFINSFINDDKKLSNFVSLLNCENRLNILCDIVTYIIKFINNENRNFEVKYASKLPIQNNDVKELNELFSKKLDANLAQVIEENDLNGLKVSIDDLNIAVKISMSDLKQRLKKHIFKNF</sequence>
<evidence type="ECO:0000256" key="4">
    <source>
        <dbReference type="ARBA" id="ARBA00023065"/>
    </source>
</evidence>
<evidence type="ECO:0000256" key="7">
    <source>
        <dbReference type="HAMAP-Rule" id="MF_01416"/>
    </source>
</evidence>
<keyword evidence="2 7" id="KW-0813">Transport</keyword>
<dbReference type="EMBL" id="CACVAW010000005">
    <property type="protein sequence ID" value="CAA6801448.1"/>
    <property type="molecule type" value="Genomic_DNA"/>
</dbReference>
<proteinExistence type="inferred from homology"/>
<dbReference type="GO" id="GO:0045259">
    <property type="term" value="C:proton-transporting ATP synthase complex"/>
    <property type="evidence" value="ECO:0007669"/>
    <property type="project" value="UniProtKB-KW"/>
</dbReference>
<evidence type="ECO:0000256" key="1">
    <source>
        <dbReference type="ARBA" id="ARBA00004370"/>
    </source>
</evidence>
<dbReference type="GO" id="GO:0046933">
    <property type="term" value="F:proton-transporting ATP synthase activity, rotational mechanism"/>
    <property type="evidence" value="ECO:0007669"/>
    <property type="project" value="UniProtKB-UniRule"/>
</dbReference>
<dbReference type="InterPro" id="IPR026015">
    <property type="entry name" value="ATP_synth_OSCP/delta_N_sf"/>
</dbReference>
<keyword evidence="6 7" id="KW-0066">ATP synthesis</keyword>
<evidence type="ECO:0000256" key="2">
    <source>
        <dbReference type="ARBA" id="ARBA00022448"/>
    </source>
</evidence>
<dbReference type="SUPFAM" id="SSF47928">
    <property type="entry name" value="N-terminal domain of the delta subunit of the F1F0-ATP synthase"/>
    <property type="match status" value="1"/>
</dbReference>
<comment type="subcellular location">
    <subcellularLocation>
        <location evidence="7">Cell membrane</location>
        <topology evidence="7">Peripheral membrane protein</topology>
    </subcellularLocation>
    <subcellularLocation>
        <location evidence="1">Membrane</location>
    </subcellularLocation>
</comment>
<dbReference type="Pfam" id="PF00213">
    <property type="entry name" value="OSCP"/>
    <property type="match status" value="1"/>
</dbReference>
<dbReference type="InterPro" id="IPR000711">
    <property type="entry name" value="ATPase_OSCP/dsu"/>
</dbReference>
<reference evidence="8" key="1">
    <citation type="submission" date="2020-01" db="EMBL/GenBank/DDBJ databases">
        <authorList>
            <person name="Meier V. D."/>
            <person name="Meier V D."/>
        </authorList>
    </citation>
    <scope>NUCLEOTIDE SEQUENCE</scope>
    <source>
        <strain evidence="8">HLG_WM_MAG_12</strain>
    </source>
</reference>
<keyword evidence="4 7" id="KW-0406">Ion transport</keyword>
<accession>A0A6S6SF37</accession>
<dbReference type="HAMAP" id="MF_01416">
    <property type="entry name" value="ATP_synth_delta_bact"/>
    <property type="match status" value="1"/>
</dbReference>
<gene>
    <name evidence="7" type="primary">atpH</name>
    <name evidence="8" type="ORF">HELGO_WM11062</name>
</gene>
<comment type="function">
    <text evidence="7">F(1)F(0) ATP synthase produces ATP from ADP in the presence of a proton or sodium gradient. F-type ATPases consist of two structural domains, F(1) containing the extramembraneous catalytic core and F(0) containing the membrane proton channel, linked together by a central stalk and a peripheral stalk. During catalysis, ATP synthesis in the catalytic domain of F(1) is coupled via a rotary mechanism of the central stalk subunits to proton translocation.</text>
</comment>
<name>A0A6S6SF37_9BACT</name>
<dbReference type="GO" id="GO:0005886">
    <property type="term" value="C:plasma membrane"/>
    <property type="evidence" value="ECO:0007669"/>
    <property type="project" value="UniProtKB-SubCell"/>
</dbReference>
<protein>
    <recommendedName>
        <fullName evidence="7">ATP synthase subunit delta</fullName>
    </recommendedName>
    <alternativeName>
        <fullName evidence="7">ATP synthase F(1) sector subunit delta</fullName>
    </alternativeName>
    <alternativeName>
        <fullName evidence="7">F-type ATPase subunit delta</fullName>
        <shortName evidence="7">F-ATPase subunit delta</shortName>
    </alternativeName>
</protein>
<organism evidence="8">
    <name type="scientific">uncultured Campylobacterales bacterium</name>
    <dbReference type="NCBI Taxonomy" id="352960"/>
    <lineage>
        <taxon>Bacteria</taxon>
        <taxon>Pseudomonadati</taxon>
        <taxon>Campylobacterota</taxon>
        <taxon>Epsilonproteobacteria</taxon>
        <taxon>Campylobacterales</taxon>
        <taxon>environmental samples</taxon>
    </lineage>
</organism>